<dbReference type="Proteomes" id="UP001165541">
    <property type="component" value="Unassembled WGS sequence"/>
</dbReference>
<dbReference type="EMBL" id="JAMKFE010000014">
    <property type="protein sequence ID" value="MCM5681897.1"/>
    <property type="molecule type" value="Genomic_DNA"/>
</dbReference>
<keyword evidence="2" id="KW-1185">Reference proteome</keyword>
<gene>
    <name evidence="1" type="ORF">M8A51_20405</name>
</gene>
<reference evidence="1" key="1">
    <citation type="submission" date="2022-05" db="EMBL/GenBank/DDBJ databases">
        <title>Schlegelella sp. nov., isolated from mangrove soil.</title>
        <authorList>
            <person name="Liu Y."/>
            <person name="Ge X."/>
            <person name="Liu W."/>
        </authorList>
    </citation>
    <scope>NUCLEOTIDE SEQUENCE</scope>
    <source>
        <strain evidence="1">S2-27</strain>
    </source>
</reference>
<proteinExistence type="predicted"/>
<dbReference type="RefSeq" id="WP_251780375.1">
    <property type="nucleotide sequence ID" value="NZ_JAMKFE010000014.1"/>
</dbReference>
<name>A0ABT0YT27_9BURK</name>
<organism evidence="1 2">
    <name type="scientific">Caldimonas mangrovi</name>
    <dbReference type="NCBI Taxonomy" id="2944811"/>
    <lineage>
        <taxon>Bacteria</taxon>
        <taxon>Pseudomonadati</taxon>
        <taxon>Pseudomonadota</taxon>
        <taxon>Betaproteobacteria</taxon>
        <taxon>Burkholderiales</taxon>
        <taxon>Sphaerotilaceae</taxon>
        <taxon>Caldimonas</taxon>
    </lineage>
</organism>
<evidence type="ECO:0000313" key="2">
    <source>
        <dbReference type="Proteomes" id="UP001165541"/>
    </source>
</evidence>
<protein>
    <submittedName>
        <fullName evidence="1">Uncharacterized protein</fullName>
    </submittedName>
</protein>
<sequence>MFRTLAAWWLALRDSIRPRRQTQSAAAPPASQQALWELLAQMKRQPETFDVPDVPELQALLATGPAARAALAALASSKEGDDKEALRATLMGALGPWMDARHEAQAYCEQRCQGACLSRAAGCHVARIQRWYEDLPEPG</sequence>
<comment type="caution">
    <text evidence="1">The sequence shown here is derived from an EMBL/GenBank/DDBJ whole genome shotgun (WGS) entry which is preliminary data.</text>
</comment>
<evidence type="ECO:0000313" key="1">
    <source>
        <dbReference type="EMBL" id="MCM5681897.1"/>
    </source>
</evidence>
<accession>A0ABT0YT27</accession>